<gene>
    <name evidence="1" type="ORF">SDC9_142436</name>
</gene>
<dbReference type="EMBL" id="VSSQ01041799">
    <property type="protein sequence ID" value="MPM95282.1"/>
    <property type="molecule type" value="Genomic_DNA"/>
</dbReference>
<protein>
    <submittedName>
        <fullName evidence="1">Uncharacterized protein</fullName>
    </submittedName>
</protein>
<name>A0A645E3Y7_9ZZZZ</name>
<evidence type="ECO:0000313" key="1">
    <source>
        <dbReference type="EMBL" id="MPM95282.1"/>
    </source>
</evidence>
<reference evidence="1" key="1">
    <citation type="submission" date="2019-08" db="EMBL/GenBank/DDBJ databases">
        <authorList>
            <person name="Kucharzyk K."/>
            <person name="Murdoch R.W."/>
            <person name="Higgins S."/>
            <person name="Loffler F."/>
        </authorList>
    </citation>
    <scope>NUCLEOTIDE SEQUENCE</scope>
</reference>
<organism evidence="1">
    <name type="scientific">bioreactor metagenome</name>
    <dbReference type="NCBI Taxonomy" id="1076179"/>
    <lineage>
        <taxon>unclassified sequences</taxon>
        <taxon>metagenomes</taxon>
        <taxon>ecological metagenomes</taxon>
    </lineage>
</organism>
<dbReference type="AlphaFoldDB" id="A0A645E3Y7"/>
<accession>A0A645E3Y7</accession>
<comment type="caution">
    <text evidence="1">The sequence shown here is derived from an EMBL/GenBank/DDBJ whole genome shotgun (WGS) entry which is preliminary data.</text>
</comment>
<sequence>MVVVREGNESFLGSCRYYCLFRLDPVVFFFALHCSEDAFFRVVARDCGVGTDLYFVSKGCDLVKKDVCYLVTAGPCIFVFASKKFVGLLDQLAARVKVALYYRYFSSRSRCLCRRTKPCRSAAYYEEVCLYRFLHMFRLPLFRFQWDLALAMLGLHFHACRQRRYAGTHVGHSVDYHEARTAFAYRAEKASRTFHLRGYPVDPHIVGMKRHRYRLALKTLHILAVKCERYFLAVMELKYRVFLYQFHALSPSLCLFAESHRDFFGLVISKICCIKVCFDDSIKKLSA</sequence>
<proteinExistence type="predicted"/>